<evidence type="ECO:0000259" key="2">
    <source>
        <dbReference type="Pfam" id="PF04717"/>
    </source>
</evidence>
<evidence type="ECO:0000313" key="4">
    <source>
        <dbReference type="EMBL" id="KXF83006.1"/>
    </source>
</evidence>
<protein>
    <submittedName>
        <fullName evidence="4">Uncharacterized protein</fullName>
    </submittedName>
</protein>
<dbReference type="InterPro" id="IPR037026">
    <property type="entry name" value="Vgr_OB-fold_dom_sf"/>
</dbReference>
<dbReference type="Gene3D" id="2.30.110.50">
    <property type="match status" value="1"/>
</dbReference>
<dbReference type="STRING" id="294935.ATN88_04490"/>
<dbReference type="Gene3D" id="3.55.50.10">
    <property type="entry name" value="Baseplate protein-like domains"/>
    <property type="match status" value="1"/>
</dbReference>
<dbReference type="InterPro" id="IPR006533">
    <property type="entry name" value="T6SS_Vgr_RhsGE"/>
</dbReference>
<dbReference type="Proteomes" id="UP000070529">
    <property type="component" value="Unassembled WGS sequence"/>
</dbReference>
<dbReference type="OrthoDB" id="9762420at2"/>
<dbReference type="SUPFAM" id="SSF69349">
    <property type="entry name" value="Phage fibre proteins"/>
    <property type="match status" value="1"/>
</dbReference>
<dbReference type="PANTHER" id="PTHR32305:SF11">
    <property type="entry name" value="TYPE VI SECRETION SYSTEM SPIKE PROTEIN VGRG3"/>
    <property type="match status" value="1"/>
</dbReference>
<dbReference type="NCBIfam" id="TIGR03361">
    <property type="entry name" value="VI_Rhs_Vgr"/>
    <property type="match status" value="1"/>
</dbReference>
<gene>
    <name evidence="4" type="ORF">ATN88_04490</name>
</gene>
<dbReference type="RefSeq" id="WP_067410325.1">
    <property type="nucleotide sequence ID" value="NZ_LNTY01000006.1"/>
</dbReference>
<dbReference type="PANTHER" id="PTHR32305">
    <property type="match status" value="1"/>
</dbReference>
<keyword evidence="5" id="KW-1185">Reference proteome</keyword>
<evidence type="ECO:0000313" key="5">
    <source>
        <dbReference type="Proteomes" id="UP000070529"/>
    </source>
</evidence>
<dbReference type="InterPro" id="IPR054030">
    <property type="entry name" value="Gp5_Vgr_C"/>
</dbReference>
<feature type="domain" description="Gp5/Type VI secretion system Vgr C-terminal trimerisation" evidence="3">
    <location>
        <begin position="466"/>
        <end position="569"/>
    </location>
</feature>
<comment type="caution">
    <text evidence="4">The sequence shown here is derived from an EMBL/GenBank/DDBJ whole genome shotgun (WGS) entry which is preliminary data.</text>
</comment>
<organism evidence="4 5">
    <name type="scientific">Enterovibrio coralii</name>
    <dbReference type="NCBI Taxonomy" id="294935"/>
    <lineage>
        <taxon>Bacteria</taxon>
        <taxon>Pseudomonadati</taxon>
        <taxon>Pseudomonadota</taxon>
        <taxon>Gammaproteobacteria</taxon>
        <taxon>Vibrionales</taxon>
        <taxon>Vibrionaceae</taxon>
        <taxon>Enterovibrio</taxon>
    </lineage>
</organism>
<dbReference type="SUPFAM" id="SSF69279">
    <property type="entry name" value="Phage tail proteins"/>
    <property type="match status" value="2"/>
</dbReference>
<dbReference type="Pfam" id="PF05954">
    <property type="entry name" value="Phage_GPD"/>
    <property type="match status" value="1"/>
</dbReference>
<sequence>MGLHYTLYVEGVTEETLSVIAFEGEESLSEPYRFAIEAASRSAMLRADSIVDMPATLTMWENGEATRFFSGIVSQFVQGDTGHHHTYYSLVLVPELFRLSLRQNSRIFQTQSVPEIMSILLQEMGIDNYAFSLKNTYEQREYCVQYRESDLEFLSRIAAEEGISYHFIHEDGTHTAVFFDDTQTLATLENPVIYNATVGGVAELPFVRTFQFKSQVRPSSVQLKDYSFKNPAYCFINTEQGQELSYQRSTYEHFDYPGRYKRDSAGNPFTRFRLQHLRSDALTGNGKSNVCLVTSGYKFVLEGHNNGELNRDWCVTSVIHHGTQPQALEEAGGEGETTYNNAFYVIPGHRQWRAVPNSKPRVDGPQIATVVGPDGEEIFCDEHGRVKVQFPWDRYGESNEKSSCWVRVSQGWAGAQYGMVALPRIGHEVIVSFLEGDPDQPIVTGRTYHVRNLSPYKLPDHKTMTVLRTDTHKGEGYNELRFEDEADKEEIFVHAQKNMAIKVRNSKDERVDYNRTTSIGNDEELAVAANRKITVEGQQDHKTTGSYLEQIDGDKGLSVQGDFAQKVGGGVGVDASSDITLQSSSKITLKVGGSFVVIHGGGVDIKGPAINLNSGGSPGELALPASPAILKTAAAAGSMFVAHCPMEDE</sequence>
<proteinExistence type="inferred from homology"/>
<accession>A0A135IC15</accession>
<comment type="similarity">
    <text evidence="1">Belongs to the VgrG protein family.</text>
</comment>
<dbReference type="InterPro" id="IPR050708">
    <property type="entry name" value="T6SS_VgrG/RHS"/>
</dbReference>
<dbReference type="InterPro" id="IPR017847">
    <property type="entry name" value="T6SS_RhsGE_Vgr_subset"/>
</dbReference>
<dbReference type="Gene3D" id="2.40.50.230">
    <property type="entry name" value="Gp5 N-terminal domain"/>
    <property type="match status" value="1"/>
</dbReference>
<reference evidence="4 5" key="1">
    <citation type="submission" date="2015-11" db="EMBL/GenBank/DDBJ databases">
        <title>Genomic Taxonomy of the Vibrionaceae.</title>
        <authorList>
            <person name="Gomez-Gil B."/>
            <person name="Enciso-Ibarra J."/>
        </authorList>
    </citation>
    <scope>NUCLEOTIDE SEQUENCE [LARGE SCALE GENOMIC DNA]</scope>
    <source>
        <strain evidence="4 5">CAIM 912</strain>
    </source>
</reference>
<dbReference type="Pfam" id="PF04717">
    <property type="entry name" value="Phage_base_V"/>
    <property type="match status" value="1"/>
</dbReference>
<name>A0A135IC15_9GAMM</name>
<evidence type="ECO:0000256" key="1">
    <source>
        <dbReference type="ARBA" id="ARBA00005558"/>
    </source>
</evidence>
<dbReference type="EMBL" id="LNTY01000006">
    <property type="protein sequence ID" value="KXF83006.1"/>
    <property type="molecule type" value="Genomic_DNA"/>
</dbReference>
<feature type="domain" description="Gp5/Type VI secretion system Vgr protein OB-fold" evidence="2">
    <location>
        <begin position="382"/>
        <end position="448"/>
    </location>
</feature>
<dbReference type="InterPro" id="IPR006531">
    <property type="entry name" value="Gp5/Vgr_OB"/>
</dbReference>
<dbReference type="AlphaFoldDB" id="A0A135IC15"/>
<dbReference type="NCBIfam" id="TIGR01646">
    <property type="entry name" value="vgr_GE"/>
    <property type="match status" value="1"/>
</dbReference>
<dbReference type="Pfam" id="PF22178">
    <property type="entry name" value="Gp5_trimer_C"/>
    <property type="match status" value="1"/>
</dbReference>
<dbReference type="Gene3D" id="4.10.220.110">
    <property type="match status" value="1"/>
</dbReference>
<dbReference type="SUPFAM" id="SSF69255">
    <property type="entry name" value="gp5 N-terminal domain-like"/>
    <property type="match status" value="1"/>
</dbReference>
<evidence type="ECO:0000259" key="3">
    <source>
        <dbReference type="Pfam" id="PF22178"/>
    </source>
</evidence>